<evidence type="ECO:0000256" key="2">
    <source>
        <dbReference type="ARBA" id="ARBA00023125"/>
    </source>
</evidence>
<dbReference type="Gene3D" id="3.30.450.40">
    <property type="match status" value="1"/>
</dbReference>
<proteinExistence type="predicted"/>
<keyword evidence="1" id="KW-0805">Transcription regulation</keyword>
<dbReference type="InterPro" id="IPR029016">
    <property type="entry name" value="GAF-like_dom_sf"/>
</dbReference>
<comment type="caution">
    <text evidence="6">The sequence shown here is derived from an EMBL/GenBank/DDBJ whole genome shotgun (WGS) entry which is preliminary data.</text>
</comment>
<dbReference type="PROSITE" id="PS51078">
    <property type="entry name" value="ICLR_ED"/>
    <property type="match status" value="1"/>
</dbReference>
<dbReference type="PANTHER" id="PTHR30136:SF24">
    <property type="entry name" value="HTH-TYPE TRANSCRIPTIONAL REPRESSOR ALLR"/>
    <property type="match status" value="1"/>
</dbReference>
<dbReference type="Pfam" id="PF01614">
    <property type="entry name" value="IclR_C"/>
    <property type="match status" value="1"/>
</dbReference>
<keyword evidence="2 6" id="KW-0238">DNA-binding</keyword>
<dbReference type="InterPro" id="IPR036388">
    <property type="entry name" value="WH-like_DNA-bd_sf"/>
</dbReference>
<evidence type="ECO:0000313" key="7">
    <source>
        <dbReference type="Proteomes" id="UP001519342"/>
    </source>
</evidence>
<evidence type="ECO:0000313" key="6">
    <source>
        <dbReference type="EMBL" id="MBP1927360.1"/>
    </source>
</evidence>
<evidence type="ECO:0000259" key="4">
    <source>
        <dbReference type="PROSITE" id="PS51077"/>
    </source>
</evidence>
<name>A0ABS4GJ30_9FIRM</name>
<keyword evidence="3" id="KW-0804">Transcription</keyword>
<dbReference type="InterPro" id="IPR014757">
    <property type="entry name" value="Tscrpt_reg_IclR_C"/>
</dbReference>
<dbReference type="Proteomes" id="UP001519342">
    <property type="component" value="Unassembled WGS sequence"/>
</dbReference>
<sequence>MPDKLTKTNQSVEKVFQIIEIMAQSREPLRLQDISLKVEMPTSTTLRLINTLVTCGYANQNPDTLRYSLSLKFMHIGSLVSSQLTIRDIAHPYLVELSKECKESVCIAIEQDMEAIYLDVVDGPDGMLRITQRIGKRAPIHSTGVGKLMLLNYDSQQLDYMINTKGLPALTPNTITVKEDLLDELEKIKVQGYALDNEECELGARCISAGIKDYTGNIVAAISVSGPITRMTMDYIEIIKNTVKCTAKKISELLAYNDSNNLN</sequence>
<dbReference type="GO" id="GO:0003677">
    <property type="term" value="F:DNA binding"/>
    <property type="evidence" value="ECO:0007669"/>
    <property type="project" value="UniProtKB-KW"/>
</dbReference>
<dbReference type="RefSeq" id="WP_209513064.1">
    <property type="nucleotide sequence ID" value="NZ_JAGGKS010000012.1"/>
</dbReference>
<dbReference type="InterPro" id="IPR036390">
    <property type="entry name" value="WH_DNA-bd_sf"/>
</dbReference>
<dbReference type="InterPro" id="IPR050707">
    <property type="entry name" value="HTH_MetabolicPath_Reg"/>
</dbReference>
<dbReference type="Gene3D" id="1.10.10.10">
    <property type="entry name" value="Winged helix-like DNA-binding domain superfamily/Winged helix DNA-binding domain"/>
    <property type="match status" value="1"/>
</dbReference>
<dbReference type="Pfam" id="PF09339">
    <property type="entry name" value="HTH_IclR"/>
    <property type="match status" value="1"/>
</dbReference>
<evidence type="ECO:0000259" key="5">
    <source>
        <dbReference type="PROSITE" id="PS51078"/>
    </source>
</evidence>
<feature type="domain" description="IclR-ED" evidence="5">
    <location>
        <begin position="72"/>
        <end position="256"/>
    </location>
</feature>
<dbReference type="PANTHER" id="PTHR30136">
    <property type="entry name" value="HELIX-TURN-HELIX TRANSCRIPTIONAL REGULATOR, ICLR FAMILY"/>
    <property type="match status" value="1"/>
</dbReference>
<protein>
    <submittedName>
        <fullName evidence="6">DNA-binding IclR family transcriptional regulator</fullName>
    </submittedName>
</protein>
<dbReference type="SUPFAM" id="SSF55781">
    <property type="entry name" value="GAF domain-like"/>
    <property type="match status" value="1"/>
</dbReference>
<dbReference type="InterPro" id="IPR005471">
    <property type="entry name" value="Tscrpt_reg_IclR_N"/>
</dbReference>
<dbReference type="SUPFAM" id="SSF46785">
    <property type="entry name" value="Winged helix' DNA-binding domain"/>
    <property type="match status" value="1"/>
</dbReference>
<dbReference type="PROSITE" id="PS51077">
    <property type="entry name" value="HTH_ICLR"/>
    <property type="match status" value="1"/>
</dbReference>
<gene>
    <name evidence="6" type="ORF">J2Z76_003257</name>
</gene>
<evidence type="ECO:0000256" key="3">
    <source>
        <dbReference type="ARBA" id="ARBA00023163"/>
    </source>
</evidence>
<feature type="domain" description="HTH iclR-type" evidence="4">
    <location>
        <begin position="9"/>
        <end position="71"/>
    </location>
</feature>
<reference evidence="6 7" key="1">
    <citation type="submission" date="2021-03" db="EMBL/GenBank/DDBJ databases">
        <title>Genomic Encyclopedia of Type Strains, Phase IV (KMG-IV): sequencing the most valuable type-strain genomes for metagenomic binning, comparative biology and taxonomic classification.</title>
        <authorList>
            <person name="Goeker M."/>
        </authorList>
    </citation>
    <scope>NUCLEOTIDE SEQUENCE [LARGE SCALE GENOMIC DNA]</scope>
    <source>
        <strain evidence="6 7">DSM 24004</strain>
    </source>
</reference>
<organism evidence="6 7">
    <name type="scientific">Sedimentibacter acidaminivorans</name>
    <dbReference type="NCBI Taxonomy" id="913099"/>
    <lineage>
        <taxon>Bacteria</taxon>
        <taxon>Bacillati</taxon>
        <taxon>Bacillota</taxon>
        <taxon>Tissierellia</taxon>
        <taxon>Sedimentibacter</taxon>
    </lineage>
</organism>
<dbReference type="SMART" id="SM00346">
    <property type="entry name" value="HTH_ICLR"/>
    <property type="match status" value="1"/>
</dbReference>
<evidence type="ECO:0000256" key="1">
    <source>
        <dbReference type="ARBA" id="ARBA00023015"/>
    </source>
</evidence>
<accession>A0ABS4GJ30</accession>
<keyword evidence="7" id="KW-1185">Reference proteome</keyword>
<dbReference type="EMBL" id="JAGGKS010000012">
    <property type="protein sequence ID" value="MBP1927360.1"/>
    <property type="molecule type" value="Genomic_DNA"/>
</dbReference>